<name>A0A0D3JCG7_EMIH1</name>
<evidence type="ECO:0000313" key="3">
    <source>
        <dbReference type="Proteomes" id="UP000013827"/>
    </source>
</evidence>
<dbReference type="Proteomes" id="UP000013827">
    <property type="component" value="Unassembled WGS sequence"/>
</dbReference>
<dbReference type="RefSeq" id="XP_005773631.1">
    <property type="nucleotide sequence ID" value="XM_005773574.1"/>
</dbReference>
<dbReference type="KEGG" id="ehx:EMIHUDRAFT_241540"/>
<evidence type="ECO:0000313" key="2">
    <source>
        <dbReference type="EnsemblProtists" id="EOD21202"/>
    </source>
</evidence>
<dbReference type="GeneID" id="17266747"/>
<dbReference type="HOGENOM" id="CLU_1963718_0_0_1"/>
<dbReference type="EnsemblProtists" id="EOD21202">
    <property type="protein sequence ID" value="EOD21202"/>
    <property type="gene ID" value="EMIHUDRAFT_241540"/>
</dbReference>
<dbReference type="PaxDb" id="2903-EOD21202"/>
<dbReference type="AlphaFoldDB" id="A0A0D3JCG7"/>
<protein>
    <submittedName>
        <fullName evidence="2">Uncharacterized protein</fullName>
    </submittedName>
</protein>
<organism evidence="2 3">
    <name type="scientific">Emiliania huxleyi (strain CCMP1516)</name>
    <dbReference type="NCBI Taxonomy" id="280463"/>
    <lineage>
        <taxon>Eukaryota</taxon>
        <taxon>Haptista</taxon>
        <taxon>Haptophyta</taxon>
        <taxon>Prymnesiophyceae</taxon>
        <taxon>Isochrysidales</taxon>
        <taxon>Noelaerhabdaceae</taxon>
        <taxon>Emiliania</taxon>
    </lineage>
</organism>
<reference evidence="2" key="2">
    <citation type="submission" date="2024-10" db="UniProtKB">
        <authorList>
            <consortium name="EnsemblProtists"/>
        </authorList>
    </citation>
    <scope>IDENTIFICATION</scope>
</reference>
<keyword evidence="1" id="KW-0175">Coiled coil</keyword>
<evidence type="ECO:0000256" key="1">
    <source>
        <dbReference type="SAM" id="Coils"/>
    </source>
</evidence>
<reference evidence="3" key="1">
    <citation type="journal article" date="2013" name="Nature">
        <title>Pan genome of the phytoplankton Emiliania underpins its global distribution.</title>
        <authorList>
            <person name="Read B.A."/>
            <person name="Kegel J."/>
            <person name="Klute M.J."/>
            <person name="Kuo A."/>
            <person name="Lefebvre S.C."/>
            <person name="Maumus F."/>
            <person name="Mayer C."/>
            <person name="Miller J."/>
            <person name="Monier A."/>
            <person name="Salamov A."/>
            <person name="Young J."/>
            <person name="Aguilar M."/>
            <person name="Claverie J.M."/>
            <person name="Frickenhaus S."/>
            <person name="Gonzalez K."/>
            <person name="Herman E.K."/>
            <person name="Lin Y.C."/>
            <person name="Napier J."/>
            <person name="Ogata H."/>
            <person name="Sarno A.F."/>
            <person name="Shmutz J."/>
            <person name="Schroeder D."/>
            <person name="de Vargas C."/>
            <person name="Verret F."/>
            <person name="von Dassow P."/>
            <person name="Valentin K."/>
            <person name="Van de Peer Y."/>
            <person name="Wheeler G."/>
            <person name="Dacks J.B."/>
            <person name="Delwiche C.F."/>
            <person name="Dyhrman S.T."/>
            <person name="Glockner G."/>
            <person name="John U."/>
            <person name="Richards T."/>
            <person name="Worden A.Z."/>
            <person name="Zhang X."/>
            <person name="Grigoriev I.V."/>
            <person name="Allen A.E."/>
            <person name="Bidle K."/>
            <person name="Borodovsky M."/>
            <person name="Bowler C."/>
            <person name="Brownlee C."/>
            <person name="Cock J.M."/>
            <person name="Elias M."/>
            <person name="Gladyshev V.N."/>
            <person name="Groth M."/>
            <person name="Guda C."/>
            <person name="Hadaegh A."/>
            <person name="Iglesias-Rodriguez M.D."/>
            <person name="Jenkins J."/>
            <person name="Jones B.M."/>
            <person name="Lawson T."/>
            <person name="Leese F."/>
            <person name="Lindquist E."/>
            <person name="Lobanov A."/>
            <person name="Lomsadze A."/>
            <person name="Malik S.B."/>
            <person name="Marsh M.E."/>
            <person name="Mackinder L."/>
            <person name="Mock T."/>
            <person name="Mueller-Roeber B."/>
            <person name="Pagarete A."/>
            <person name="Parker M."/>
            <person name="Probert I."/>
            <person name="Quesneville H."/>
            <person name="Raines C."/>
            <person name="Rensing S.A."/>
            <person name="Riano-Pachon D.M."/>
            <person name="Richier S."/>
            <person name="Rokitta S."/>
            <person name="Shiraiwa Y."/>
            <person name="Soanes D.M."/>
            <person name="van der Giezen M."/>
            <person name="Wahlund T.M."/>
            <person name="Williams B."/>
            <person name="Wilson W."/>
            <person name="Wolfe G."/>
            <person name="Wurch L.L."/>
        </authorList>
    </citation>
    <scope>NUCLEOTIDE SEQUENCE</scope>
</reference>
<sequence>MIQEMDPPSPFRLESFGNMSRQVEHAIQEQQQRMQHAHRRVDDAGGRIRQLENGAREIEAQISHFHAADKRSEKEQQLVLEALKEQTQEAAAKTAELEAECKGFEERVEQDRLAYPSDGSRDRHCAGD</sequence>
<proteinExistence type="predicted"/>
<feature type="coiled-coil region" evidence="1">
    <location>
        <begin position="41"/>
        <end position="107"/>
    </location>
</feature>
<keyword evidence="3" id="KW-1185">Reference proteome</keyword>
<accession>A0A0D3JCG7</accession>